<feature type="transmembrane region" description="Helical" evidence="5">
    <location>
        <begin position="195"/>
        <end position="216"/>
    </location>
</feature>
<keyword evidence="2 5" id="KW-0812">Transmembrane</keyword>
<dbReference type="GO" id="GO:0015086">
    <property type="term" value="F:cadmium ion transmembrane transporter activity"/>
    <property type="evidence" value="ECO:0007669"/>
    <property type="project" value="TreeGrafter"/>
</dbReference>
<dbReference type="GO" id="GO:0005384">
    <property type="term" value="F:manganese ion transmembrane transporter activity"/>
    <property type="evidence" value="ECO:0007669"/>
    <property type="project" value="TreeGrafter"/>
</dbReference>
<dbReference type="Proteomes" id="UP000245639">
    <property type="component" value="Unassembled WGS sequence"/>
</dbReference>
<feature type="transmembrane region" description="Helical" evidence="5">
    <location>
        <begin position="371"/>
        <end position="393"/>
    </location>
</feature>
<evidence type="ECO:0000256" key="3">
    <source>
        <dbReference type="ARBA" id="ARBA00022989"/>
    </source>
</evidence>
<proteinExistence type="predicted"/>
<dbReference type="PANTHER" id="PTHR11706:SF3">
    <property type="entry name" value="METAL ION TRANSPORT PROTEIN"/>
    <property type="match status" value="1"/>
</dbReference>
<accession>A0A2U1FIR3</accession>
<dbReference type="GO" id="GO:0005886">
    <property type="term" value="C:plasma membrane"/>
    <property type="evidence" value="ECO:0007669"/>
    <property type="project" value="TreeGrafter"/>
</dbReference>
<dbReference type="PANTHER" id="PTHR11706">
    <property type="entry name" value="SOLUTE CARRIER PROTEIN FAMILY 11 MEMBER"/>
    <property type="match status" value="1"/>
</dbReference>
<dbReference type="EMBL" id="QEKW01000003">
    <property type="protein sequence ID" value="PVZ12074.1"/>
    <property type="molecule type" value="Genomic_DNA"/>
</dbReference>
<comment type="caution">
    <text evidence="6">The sequence shown here is derived from an EMBL/GenBank/DDBJ whole genome shotgun (WGS) entry which is preliminary data.</text>
</comment>
<reference evidence="6 7" key="1">
    <citation type="submission" date="2018-04" db="EMBL/GenBank/DDBJ databases">
        <title>Genomic Encyclopedia of Type Strains, Phase IV (KMG-IV): sequencing the most valuable type-strain genomes for metagenomic binning, comparative biology and taxonomic classification.</title>
        <authorList>
            <person name="Goeker M."/>
        </authorList>
    </citation>
    <scope>NUCLEOTIDE SEQUENCE [LARGE SCALE GENOMIC DNA]</scope>
    <source>
        <strain evidence="6 7">DSM 45771</strain>
    </source>
</reference>
<feature type="transmembrane region" description="Helical" evidence="5">
    <location>
        <begin position="347"/>
        <end position="365"/>
    </location>
</feature>
<gene>
    <name evidence="6" type="ORF">C8D89_103405</name>
</gene>
<evidence type="ECO:0000256" key="1">
    <source>
        <dbReference type="ARBA" id="ARBA00004141"/>
    </source>
</evidence>
<feature type="transmembrane region" description="Helical" evidence="5">
    <location>
        <begin position="21"/>
        <end position="44"/>
    </location>
</feature>
<feature type="transmembrane region" description="Helical" evidence="5">
    <location>
        <begin position="155"/>
        <end position="175"/>
    </location>
</feature>
<dbReference type="NCBIfam" id="NF037982">
    <property type="entry name" value="Nramp_1"/>
    <property type="match status" value="2"/>
</dbReference>
<evidence type="ECO:0000313" key="7">
    <source>
        <dbReference type="Proteomes" id="UP000245639"/>
    </source>
</evidence>
<name>A0A2U1FIR3_9PSEU</name>
<comment type="subcellular location">
    <subcellularLocation>
        <location evidence="1">Membrane</location>
        <topology evidence="1">Multi-pass membrane protein</topology>
    </subcellularLocation>
</comment>
<feature type="transmembrane region" description="Helical" evidence="5">
    <location>
        <begin position="405"/>
        <end position="428"/>
    </location>
</feature>
<keyword evidence="4 5" id="KW-0472">Membrane</keyword>
<dbReference type="RefSeq" id="WP_116707727.1">
    <property type="nucleotide sequence ID" value="NZ_QEKW01000003.1"/>
</dbReference>
<evidence type="ECO:0000256" key="2">
    <source>
        <dbReference type="ARBA" id="ARBA00022692"/>
    </source>
</evidence>
<protein>
    <submittedName>
        <fullName evidence="6">Mn2+/Fe2+ NRAMP family transporter</fullName>
    </submittedName>
</protein>
<dbReference type="OrthoDB" id="9787548at2"/>
<feature type="transmembrane region" description="Helical" evidence="5">
    <location>
        <begin position="90"/>
        <end position="109"/>
    </location>
</feature>
<dbReference type="Pfam" id="PF01566">
    <property type="entry name" value="Nramp"/>
    <property type="match status" value="1"/>
</dbReference>
<feature type="transmembrane region" description="Helical" evidence="5">
    <location>
        <begin position="129"/>
        <end position="148"/>
    </location>
</feature>
<dbReference type="GO" id="GO:0034755">
    <property type="term" value="P:iron ion transmembrane transport"/>
    <property type="evidence" value="ECO:0007669"/>
    <property type="project" value="TreeGrafter"/>
</dbReference>
<feature type="transmembrane region" description="Helical" evidence="5">
    <location>
        <begin position="285"/>
        <end position="313"/>
    </location>
</feature>
<evidence type="ECO:0000256" key="5">
    <source>
        <dbReference type="SAM" id="Phobius"/>
    </source>
</evidence>
<evidence type="ECO:0000256" key="4">
    <source>
        <dbReference type="ARBA" id="ARBA00023136"/>
    </source>
</evidence>
<dbReference type="InterPro" id="IPR001046">
    <property type="entry name" value="NRAMP_fam"/>
</dbReference>
<evidence type="ECO:0000313" key="6">
    <source>
        <dbReference type="EMBL" id="PVZ12074.1"/>
    </source>
</evidence>
<organism evidence="6 7">
    <name type="scientific">Actinomycetospora cinnamomea</name>
    <dbReference type="NCBI Taxonomy" id="663609"/>
    <lineage>
        <taxon>Bacteria</taxon>
        <taxon>Bacillati</taxon>
        <taxon>Actinomycetota</taxon>
        <taxon>Actinomycetes</taxon>
        <taxon>Pseudonocardiales</taxon>
        <taxon>Pseudonocardiaceae</taxon>
        <taxon>Actinomycetospora</taxon>
    </lineage>
</organism>
<feature type="transmembrane region" description="Helical" evidence="5">
    <location>
        <begin position="50"/>
        <end position="69"/>
    </location>
</feature>
<dbReference type="AlphaFoldDB" id="A0A2U1FIR3"/>
<keyword evidence="3 5" id="KW-1133">Transmembrane helix</keyword>
<keyword evidence="7" id="KW-1185">Reference proteome</keyword>
<sequence length="432" mass="46216">MTDRGTQDVEDVGAQQPRRRWSIVGPGIVVAATGVGAGDLVATLVAGAEFGYALLWAVVLGVVVKIALAEATGRWHLATGSTIFAGWRSLGPWTTVYFVVYVVIWGFVYGATAMTSSALPLAALFGGSIPAWGIPCGLLGLALVWFGSYRLFERIMTVLVGVMFVVVVGLAILVLPDVPAMLAGLLPKLPSGSGVYTLGLVGGVGGTITMAAYGYWVNAKGWRDSSWMRIMRLDNRVAYITTGIFVAAMLVVGAELLHTANIALVDSDRGLLDLDAVLAERFGPVIATLFLVGFFATSFSSLLGVWQGVSLLVTDFVRTRREAVARTPDELAAAGQLSDDATRSLPYRAYLLWLTFPPMVLLFLGRPFALVVAYGALGAFFMPFLAITLLWLLGGRRTPREWRNGWLSTTLLVGAALLFLVLCATELVDLFA</sequence>
<feature type="transmembrane region" description="Helical" evidence="5">
    <location>
        <begin position="237"/>
        <end position="265"/>
    </location>
</feature>